<comment type="subcellular location">
    <subcellularLocation>
        <location evidence="1">Cytoplasm</location>
        <location evidence="1">Cytoskeleton</location>
        <location evidence="1">Spindle</location>
    </subcellularLocation>
    <subcellularLocation>
        <location evidence="1">Nucleus</location>
    </subcellularLocation>
</comment>
<comment type="function">
    <text evidence="1">Key component of the cytosolic iron-sulfur protein assembly (CIA) complex, a multiprotein complex that mediates the incorporation of iron-sulfur cluster into apoproteins specifically involved in DNA metabolism and genomic integrity. In the CIA complex, MMS19 acts as an adapter between early-acting CIA components and a subset of cellular target iron-sulfur proteins.</text>
</comment>
<protein>
    <recommendedName>
        <fullName evidence="1">MMS19 nucleotide excision repair protein</fullName>
    </recommendedName>
</protein>
<keyword evidence="1" id="KW-0963">Cytoplasm</keyword>
<dbReference type="InterPro" id="IPR039920">
    <property type="entry name" value="MMS19"/>
</dbReference>
<evidence type="ECO:0000313" key="5">
    <source>
        <dbReference type="Proteomes" id="UP001176940"/>
    </source>
</evidence>
<keyword evidence="1" id="KW-0206">Cytoskeleton</keyword>
<dbReference type="InterPro" id="IPR016024">
    <property type="entry name" value="ARM-type_fold"/>
</dbReference>
<dbReference type="PANTHER" id="PTHR12891:SF0">
    <property type="entry name" value="MMS19 NUCLEOTIDE EXCISION REPAIR PROTEIN HOMOLOG"/>
    <property type="match status" value="1"/>
</dbReference>
<dbReference type="Pfam" id="PF12460">
    <property type="entry name" value="MMS19_C"/>
    <property type="match status" value="1"/>
</dbReference>
<gene>
    <name evidence="4" type="ORF">RIMI_LOCUS6224493</name>
</gene>
<keyword evidence="1" id="KW-0539">Nucleus</keyword>
<reference evidence="4" key="1">
    <citation type="submission" date="2023-07" db="EMBL/GenBank/DDBJ databases">
        <authorList>
            <person name="Stuckert A."/>
        </authorList>
    </citation>
    <scope>NUCLEOTIDE SEQUENCE</scope>
</reference>
<feature type="chain" id="PRO_5045907765" description="MMS19 nucleotide excision repair protein" evidence="2">
    <location>
        <begin position="24"/>
        <end position="111"/>
    </location>
</feature>
<dbReference type="EMBL" id="CAUEEQ010011104">
    <property type="protein sequence ID" value="CAJ0935087.1"/>
    <property type="molecule type" value="Genomic_DNA"/>
</dbReference>
<keyword evidence="5" id="KW-1185">Reference proteome</keyword>
<dbReference type="PANTHER" id="PTHR12891">
    <property type="entry name" value="DNA REPAIR/TRANSCRIPTION PROTEIN MET18/MMS19"/>
    <property type="match status" value="1"/>
</dbReference>
<comment type="subunit">
    <text evidence="1">Component of the CIA complex.</text>
</comment>
<feature type="signal peptide" evidence="2">
    <location>
        <begin position="1"/>
        <end position="23"/>
    </location>
</feature>
<sequence length="111" mass="12313">MQPWGTQIYFSSELISLLLEALSCPDDVVQLSTLTCLEPLLLDAAEILRVHTDTFISKLLRLTSSPSMLLPLQATSDRALAKPLDDKKRSLVRKEAVEARCQWFLIGSPGS</sequence>
<name>A0ABN9LAL9_9NEOB</name>
<dbReference type="Proteomes" id="UP001176940">
    <property type="component" value="Unassembled WGS sequence"/>
</dbReference>
<keyword evidence="2" id="KW-0732">Signal</keyword>
<feature type="domain" description="MMS19 C-terminal" evidence="3">
    <location>
        <begin position="12"/>
        <end position="67"/>
    </location>
</feature>
<dbReference type="InterPro" id="IPR024687">
    <property type="entry name" value="MMS19_C"/>
</dbReference>
<evidence type="ECO:0000256" key="1">
    <source>
        <dbReference type="RuleBase" id="RU367072"/>
    </source>
</evidence>
<comment type="caution">
    <text evidence="4">The sequence shown here is derived from an EMBL/GenBank/DDBJ whole genome shotgun (WGS) entry which is preliminary data.</text>
</comment>
<evidence type="ECO:0000256" key="2">
    <source>
        <dbReference type="SAM" id="SignalP"/>
    </source>
</evidence>
<comment type="similarity">
    <text evidence="1">Belongs to the MET18/MMS19 family.</text>
</comment>
<proteinExistence type="inferred from homology"/>
<accession>A0ABN9LAL9</accession>
<organism evidence="4 5">
    <name type="scientific">Ranitomeya imitator</name>
    <name type="common">mimic poison frog</name>
    <dbReference type="NCBI Taxonomy" id="111125"/>
    <lineage>
        <taxon>Eukaryota</taxon>
        <taxon>Metazoa</taxon>
        <taxon>Chordata</taxon>
        <taxon>Craniata</taxon>
        <taxon>Vertebrata</taxon>
        <taxon>Euteleostomi</taxon>
        <taxon>Amphibia</taxon>
        <taxon>Batrachia</taxon>
        <taxon>Anura</taxon>
        <taxon>Neobatrachia</taxon>
        <taxon>Hyloidea</taxon>
        <taxon>Dendrobatidae</taxon>
        <taxon>Dendrobatinae</taxon>
        <taxon>Ranitomeya</taxon>
    </lineage>
</organism>
<keyword evidence="1" id="KW-0227">DNA damage</keyword>
<dbReference type="SUPFAM" id="SSF48371">
    <property type="entry name" value="ARM repeat"/>
    <property type="match status" value="1"/>
</dbReference>
<evidence type="ECO:0000313" key="4">
    <source>
        <dbReference type="EMBL" id="CAJ0935087.1"/>
    </source>
</evidence>
<evidence type="ECO:0000259" key="3">
    <source>
        <dbReference type="Pfam" id="PF12460"/>
    </source>
</evidence>
<keyword evidence="1" id="KW-0234">DNA repair</keyword>